<protein>
    <recommendedName>
        <fullName evidence="7">Tat pathway signal sequence domain protein</fullName>
    </recommendedName>
</protein>
<proteinExistence type="predicted"/>
<evidence type="ECO:0000259" key="3">
    <source>
        <dbReference type="Pfam" id="PF21345"/>
    </source>
</evidence>
<evidence type="ECO:0000259" key="4">
    <source>
        <dbReference type="Pfam" id="PF21346"/>
    </source>
</evidence>
<dbReference type="PANTHER" id="PTHR40081:SF1">
    <property type="entry name" value="TAT PATHWAY SIGNAL SEQUENCE DOMAIN PROTEIN"/>
    <property type="match status" value="1"/>
</dbReference>
<dbReference type="InterPro" id="IPR048330">
    <property type="entry name" value="PcRGLX/YetA_2nd"/>
</dbReference>
<reference evidence="5 6" key="1">
    <citation type="journal article" date="2017" name="G3 (Bethesda)">
        <title>First Draft Genome Sequence of the Pathogenic Fungus Lomentospora prolificans (Formerly Scedosporium prolificans).</title>
        <authorList>
            <person name="Luo R."/>
            <person name="Zimin A."/>
            <person name="Workman R."/>
            <person name="Fan Y."/>
            <person name="Pertea G."/>
            <person name="Grossman N."/>
            <person name="Wear M.P."/>
            <person name="Jia B."/>
            <person name="Miller H."/>
            <person name="Casadevall A."/>
            <person name="Timp W."/>
            <person name="Zhang S.X."/>
            <person name="Salzberg S.L."/>
        </authorList>
    </citation>
    <scope>NUCLEOTIDE SEQUENCE [LARGE SCALE GENOMIC DNA]</scope>
    <source>
        <strain evidence="5 6">JHH-5317</strain>
    </source>
</reference>
<comment type="caution">
    <text evidence="5">The sequence shown here is derived from an EMBL/GenBank/DDBJ whole genome shotgun (WGS) entry which is preliminary data.</text>
</comment>
<gene>
    <name evidence="5" type="ORF">jhhlp_004315</name>
</gene>
<dbReference type="Proteomes" id="UP000233524">
    <property type="component" value="Unassembled WGS sequence"/>
</dbReference>
<name>A0A2N3NB64_9PEZI</name>
<dbReference type="InterPro" id="IPR048329">
    <property type="entry name" value="PcRGLX_1st"/>
</dbReference>
<evidence type="ECO:0000259" key="2">
    <source>
        <dbReference type="Pfam" id="PF19501"/>
    </source>
</evidence>
<evidence type="ECO:0008006" key="7">
    <source>
        <dbReference type="Google" id="ProtNLM"/>
    </source>
</evidence>
<dbReference type="Pfam" id="PF21345">
    <property type="entry name" value="PcRGLX_2nd"/>
    <property type="match status" value="1"/>
</dbReference>
<keyword evidence="6" id="KW-1185">Reference proteome</keyword>
<dbReference type="InParanoid" id="A0A2N3NB64"/>
<dbReference type="EMBL" id="NLAX01000010">
    <property type="protein sequence ID" value="PKS09695.1"/>
    <property type="molecule type" value="Genomic_DNA"/>
</dbReference>
<feature type="signal peptide" evidence="1">
    <location>
        <begin position="1"/>
        <end position="20"/>
    </location>
</feature>
<sequence length="924" mass="102332">MRLSIVHLISFICLPSPSAAGILLPRQQDQSSSGVEVGWLGDTSPSYNPGTTFGLPWPKGQYVSNDTDFTISSGNEQVPLQSWITAFWPDGSIKWTGHALPATDQVATKYTVTPVARSSSQSQESKISVVDSDDGIEVNTGKLIVSFAKSGHTLISSIKTTNGQKTIGTNGKLILQSQSRIRDDPNHRNQSTGIEYFEFESKIDSVTVSEDNSARVLVTVRGNHESVGGGTHEPWLQFVVRFYLYAESDAIKVLHSIVFDGKPETDFITGIGLRLNVPLEGEELYNRHIRLAGVEDGIFGEAVQGITGLRRDPGQEVRAKQVEGEATPPVSSWDTRVSSRLKWIPAWNDYSLNQLSSDGFTLRKRTKSGQSWVNIPAGTRATGLAYLGGATKGGLGVGMRDFWKRYPTGFDINDAGTDTGAITLWLYSPAAPPMDLRPYHDGLGQDTYADQLDALEITYEDWEKGFDTPLGIARTNEVYLFGFEETPSRERLSTLANHVTNPPVLLPTPQHILDTQALGTYWGLPVNSTTGSATIEKNLDFLVRFYQDQVEQRRWYGFWDHGDFMHTYDADRHTWRYDVGGYAWDNSELSPDIFFWLYFLRTGREDVYRFAEAMTRHTGEVDVYHIGEWKGLGTRHGVQHFSDSAKQGRISTPQYRKIFYYLSGGDERIGELMSEILDMEKTYWTLDARRKVRTDGFLPAPGEPADIGLGTDWSALAAAWLIEVERHGPRMEEAEMKLLNTMSGIGKLKNGFVTGSGLYNPDDGSLAPPPADPDNRGTVSISHLSAMFGLVEVTAELIDHYGDLLPEGFEEAWLDYCYYYGAGAAEQTSRYGTAFSGQNLFQGHSRLTAYAAKRKGDAALAKRAWNEFFDSDGLKATAPWASTKIDGSTVLAPVDEASWISTNDVALYGMAAIQDLALVREALE</sequence>
<evidence type="ECO:0000313" key="6">
    <source>
        <dbReference type="Proteomes" id="UP000233524"/>
    </source>
</evidence>
<accession>A0A2N3NB64</accession>
<dbReference type="Pfam" id="PF21346">
    <property type="entry name" value="PcRGLX_3rd"/>
    <property type="match status" value="1"/>
</dbReference>
<feature type="domain" description="PcRGLX/YetA-like N-terminal RIFT barrel" evidence="2">
    <location>
        <begin position="35"/>
        <end position="114"/>
    </location>
</feature>
<organism evidence="5 6">
    <name type="scientific">Lomentospora prolificans</name>
    <dbReference type="NCBI Taxonomy" id="41688"/>
    <lineage>
        <taxon>Eukaryota</taxon>
        <taxon>Fungi</taxon>
        <taxon>Dikarya</taxon>
        <taxon>Ascomycota</taxon>
        <taxon>Pezizomycotina</taxon>
        <taxon>Sordariomycetes</taxon>
        <taxon>Hypocreomycetidae</taxon>
        <taxon>Microascales</taxon>
        <taxon>Microascaceae</taxon>
        <taxon>Lomentospora</taxon>
    </lineage>
</organism>
<feature type="chain" id="PRO_5014956528" description="Tat pathway signal sequence domain protein" evidence="1">
    <location>
        <begin position="21"/>
        <end position="924"/>
    </location>
</feature>
<dbReference type="VEuPathDB" id="FungiDB:jhhlp_004315"/>
<dbReference type="PANTHER" id="PTHR40081">
    <property type="entry name" value="CONCANAVALIN A-LIKE LECTIN/GLUCANASE"/>
    <property type="match status" value="1"/>
</dbReference>
<dbReference type="Pfam" id="PF19501">
    <property type="entry name" value="PcRGLX_1st"/>
    <property type="match status" value="1"/>
</dbReference>
<dbReference type="AlphaFoldDB" id="A0A2N3NB64"/>
<feature type="domain" description="PcRGLX/YetA-like C-terminal alpha/alpha toroid" evidence="4">
    <location>
        <begin position="502"/>
        <end position="923"/>
    </location>
</feature>
<keyword evidence="1" id="KW-0732">Signal</keyword>
<dbReference type="InterPro" id="IPR045793">
    <property type="entry name" value="PcRGLX/YetA-like"/>
</dbReference>
<dbReference type="InterPro" id="IPR048331">
    <property type="entry name" value="PcRGLX/YetA_3rd"/>
</dbReference>
<evidence type="ECO:0000313" key="5">
    <source>
        <dbReference type="EMBL" id="PKS09695.1"/>
    </source>
</evidence>
<dbReference type="OrthoDB" id="4798501at2759"/>
<evidence type="ECO:0000256" key="1">
    <source>
        <dbReference type="SAM" id="SignalP"/>
    </source>
</evidence>
<feature type="domain" description="PcRGLX/YetA-like central beta-sandwich" evidence="3">
    <location>
        <begin position="127"/>
        <end position="496"/>
    </location>
</feature>